<dbReference type="PROSITE" id="PS50157">
    <property type="entry name" value="ZINC_FINGER_C2H2_2"/>
    <property type="match status" value="2"/>
</dbReference>
<keyword evidence="2" id="KW-0479">Metal-binding</keyword>
<dbReference type="EMBL" id="GBXI01014403">
    <property type="protein sequence ID" value="JAC99888.1"/>
    <property type="molecule type" value="Transcribed_RNA"/>
</dbReference>
<keyword evidence="3" id="KW-0677">Repeat</keyword>
<dbReference type="SMART" id="SM00355">
    <property type="entry name" value="ZnF_C2H2"/>
    <property type="match status" value="14"/>
</dbReference>
<dbReference type="GO" id="GO:0008270">
    <property type="term" value="F:zinc ion binding"/>
    <property type="evidence" value="ECO:0007669"/>
    <property type="project" value="UniProtKB-KW"/>
</dbReference>
<evidence type="ECO:0000313" key="9">
    <source>
        <dbReference type="EMBL" id="JAC99888.1"/>
    </source>
</evidence>
<feature type="domain" description="C2H2-type" evidence="8">
    <location>
        <begin position="714"/>
        <end position="742"/>
    </location>
</feature>
<evidence type="ECO:0000256" key="5">
    <source>
        <dbReference type="ARBA" id="ARBA00022833"/>
    </source>
</evidence>
<sequence>MLNDNTTFCVLCKSKPSDLTNHYKRVHKTESYVARLSRSTLHYLENNVPFAQKLPKVAKLQKYSVKCAFCEDKIEDKFINFYKHFSKHTGEYAFQCDNCKLEKPYEFDIQSHKCHAKSCRNAAIRTLYQYPPNVLAIYLYCCKICNFVQLNEANTFKHLRDHHEKRQDDSSCIKRYILTAIKDEETCGKSPESDTKYELLMKDADEDILVKNEAILEEGITDFHKDEKEKVEANGSTLLLDRRPAFESALSTGLAMIELPYTNYTKYSSILNTNLISPNSAQQNDIQPIVLSTLENLKIASVSSSFDYIKTECSDTLPIQKENYSCKKVLQNSSNISYRQYPSGASYFGLYKCMATDCLFSTDAKEEILQHLKEHLSSECPPEGCLLCAYCQLDAEICTTHEMLIEHIEKNHQQSQFQCSVCCYRGISPSHVSLHFKHGHPEQEFQIVYQCALDIALDTSIPTNISELLKENVIPLVCPLNDCTRNFQSVIWMKNHLMHAHSLPIKSDCIAALEKYTCIYCTMNFCDLEMVRNHLVMCHPDKQPYVCERVLLPEKEEDLLQNLTITFVSLPIIPVESIRYVKMKPEFGLNSTNDMSGTEITDISGNITDVPAANQIECDTKPNLEQLVKTAEESVKASLQKLVTSTGISPNLLYHCPEPTCGGFFSTYDLWHRHMSLRHCCVLSICPHCVNNKKTELPLVDFKEHFQQHCCHLYGCFHCGETFSNEQASRDHITLAHIDINPNTSAIHLEKVPLYFNQSFNILLKSEEKKERYTLLLELQEVVQNRYKYIDKLINDSLKTQWIVPYTATWLENFPSFKSNERFKRKCFCQNCPFQTYDNEIFYAHLRETHQVKNSKFACAKCHFNVSCESWEPIIDHIKMHVLNIHICSVCSYYHHNRQKIRQHLTQEHRFRDVPIVTIIRSSVNTQISLAVVFAEQRKTFSTIKRCFCCDKSSNSWQAYVSHLKKAHFLTLQYFCEICDESLKLTECDAHFTNCHSTASLRIRCQIATNTQISIDSIMPLKLAIEPKSSDPLGVVKVIKQEPCDMDTESDSDIELITEDDIVIANDVNMCESQQNPKDIRCVNFRNLQSQHTNIGNFDVLHVLPQPLVPGAVRIPQMQQQLQLQSQFIPQYVPPASPIIAMNAKNASLAVPRMAMHSQNLNFAGDCNYRCIKILANTTGKEHLYNSHNNQLYLTGIDPVFIRSKAVISAI</sequence>
<name>A0A0A1WLH9_ZEUCU</name>
<gene>
    <name evidence="9" type="primary">ZNF131_2</name>
    <name evidence="9" type="ORF">g.47511</name>
</gene>
<reference evidence="9" key="2">
    <citation type="journal article" date="2015" name="Gigascience">
        <title>Reconstructing a comprehensive transcriptome assembly of a white-pupal translocated strain of the pest fruit fly Bactrocera cucurbitae.</title>
        <authorList>
            <person name="Sim S.B."/>
            <person name="Calla B."/>
            <person name="Hall B."/>
            <person name="DeRego T."/>
            <person name="Geib S.M."/>
        </authorList>
    </citation>
    <scope>NUCLEOTIDE SEQUENCE</scope>
</reference>
<evidence type="ECO:0000256" key="2">
    <source>
        <dbReference type="ARBA" id="ARBA00022723"/>
    </source>
</evidence>
<evidence type="ECO:0000256" key="4">
    <source>
        <dbReference type="ARBA" id="ARBA00022771"/>
    </source>
</evidence>
<evidence type="ECO:0000256" key="1">
    <source>
        <dbReference type="ARBA" id="ARBA00004123"/>
    </source>
</evidence>
<dbReference type="AlphaFoldDB" id="A0A0A1WLH9"/>
<keyword evidence="4 7" id="KW-0863">Zinc-finger</keyword>
<dbReference type="InterPro" id="IPR050888">
    <property type="entry name" value="ZnF_C2H2-type_TF"/>
</dbReference>
<accession>A0A0A1WLH9</accession>
<organism evidence="9">
    <name type="scientific">Zeugodacus cucurbitae</name>
    <name type="common">Melon fruit fly</name>
    <name type="synonym">Bactrocera cucurbitae</name>
    <dbReference type="NCBI Taxonomy" id="28588"/>
    <lineage>
        <taxon>Eukaryota</taxon>
        <taxon>Metazoa</taxon>
        <taxon>Ecdysozoa</taxon>
        <taxon>Arthropoda</taxon>
        <taxon>Hexapoda</taxon>
        <taxon>Insecta</taxon>
        <taxon>Pterygota</taxon>
        <taxon>Neoptera</taxon>
        <taxon>Endopterygota</taxon>
        <taxon>Diptera</taxon>
        <taxon>Brachycera</taxon>
        <taxon>Muscomorpha</taxon>
        <taxon>Tephritoidea</taxon>
        <taxon>Tephritidae</taxon>
        <taxon>Zeugodacus</taxon>
        <taxon>Zeugodacus</taxon>
    </lineage>
</organism>
<protein>
    <submittedName>
        <fullName evidence="9">Zinc finger protein 131</fullName>
    </submittedName>
</protein>
<keyword evidence="6" id="KW-0539">Nucleus</keyword>
<keyword evidence="5" id="KW-0862">Zinc</keyword>
<evidence type="ECO:0000256" key="3">
    <source>
        <dbReference type="ARBA" id="ARBA00022737"/>
    </source>
</evidence>
<evidence type="ECO:0000256" key="7">
    <source>
        <dbReference type="PROSITE-ProRule" id="PRU00042"/>
    </source>
</evidence>
<evidence type="ECO:0000256" key="6">
    <source>
        <dbReference type="ARBA" id="ARBA00023242"/>
    </source>
</evidence>
<proteinExistence type="predicted"/>
<reference evidence="9" key="1">
    <citation type="submission" date="2014-11" db="EMBL/GenBank/DDBJ databases">
        <authorList>
            <person name="Geib S."/>
        </authorList>
    </citation>
    <scope>NUCLEOTIDE SEQUENCE</scope>
</reference>
<dbReference type="GO" id="GO:0005634">
    <property type="term" value="C:nucleus"/>
    <property type="evidence" value="ECO:0007669"/>
    <property type="project" value="UniProtKB-SubCell"/>
</dbReference>
<dbReference type="InterPro" id="IPR013087">
    <property type="entry name" value="Znf_C2H2_type"/>
</dbReference>
<evidence type="ECO:0000259" key="8">
    <source>
        <dbReference type="PROSITE" id="PS50157"/>
    </source>
</evidence>
<comment type="subcellular location">
    <subcellularLocation>
        <location evidence="1">Nucleus</location>
    </subcellularLocation>
</comment>
<dbReference type="PROSITE" id="PS00028">
    <property type="entry name" value="ZINC_FINGER_C2H2_1"/>
    <property type="match status" value="4"/>
</dbReference>
<feature type="domain" description="C2H2-type" evidence="8">
    <location>
        <begin position="516"/>
        <end position="544"/>
    </location>
</feature>
<dbReference type="PANTHER" id="PTHR24406">
    <property type="entry name" value="TRANSCRIPTIONAL REPRESSOR CTCFL-RELATED"/>
    <property type="match status" value="1"/>
</dbReference>